<dbReference type="Proteomes" id="UP000829647">
    <property type="component" value="Chromosome"/>
</dbReference>
<feature type="domain" description="DUF6985" evidence="1">
    <location>
        <begin position="17"/>
        <end position="147"/>
    </location>
</feature>
<organism evidence="2 3">
    <name type="scientific">Hymenobacter sublimis</name>
    <dbReference type="NCBI Taxonomy" id="2933777"/>
    <lineage>
        <taxon>Bacteria</taxon>
        <taxon>Pseudomonadati</taxon>
        <taxon>Bacteroidota</taxon>
        <taxon>Cytophagia</taxon>
        <taxon>Cytophagales</taxon>
        <taxon>Hymenobacteraceae</taxon>
        <taxon>Hymenobacter</taxon>
    </lineage>
</organism>
<keyword evidence="3" id="KW-1185">Reference proteome</keyword>
<sequence>MSNWKDTVRTDEFDDLVAEVSLNLLQATEPVRLCFGVDTTLEEAKAAEVVVNELLQKLPSLEGTIANAAFKYYQLLVKALSEYGESYSLPVADDAAALRQFYQLMAIHLPFELEAGHFGLEFRCEFEEEHGMGIRFRNWQIEEVGDGSEAFSLD</sequence>
<gene>
    <name evidence="2" type="ORF">MWH26_16140</name>
</gene>
<dbReference type="EMBL" id="CP095848">
    <property type="protein sequence ID" value="UPL48706.1"/>
    <property type="molecule type" value="Genomic_DNA"/>
</dbReference>
<dbReference type="RefSeq" id="WP_244697767.1">
    <property type="nucleotide sequence ID" value="NZ_CP095848.1"/>
</dbReference>
<protein>
    <recommendedName>
        <fullName evidence="1">DUF6985 domain-containing protein</fullName>
    </recommendedName>
</protein>
<dbReference type="InterPro" id="IPR054254">
    <property type="entry name" value="DUF6985"/>
</dbReference>
<reference evidence="2 3" key="1">
    <citation type="submission" date="2022-04" db="EMBL/GenBank/DDBJ databases">
        <title>Hymenobacter sp. isolated from the air.</title>
        <authorList>
            <person name="Won M."/>
            <person name="Lee C.-M."/>
            <person name="Woen H.-Y."/>
            <person name="Kwon S.-W."/>
        </authorList>
    </citation>
    <scope>NUCLEOTIDE SEQUENCE [LARGE SCALE GENOMIC DNA]</scope>
    <source>
        <strain evidence="3">5516 S-25</strain>
    </source>
</reference>
<evidence type="ECO:0000313" key="3">
    <source>
        <dbReference type="Proteomes" id="UP000829647"/>
    </source>
</evidence>
<evidence type="ECO:0000259" key="1">
    <source>
        <dbReference type="Pfam" id="PF22481"/>
    </source>
</evidence>
<proteinExistence type="predicted"/>
<dbReference type="Pfam" id="PF22481">
    <property type="entry name" value="DUF6985"/>
    <property type="match status" value="1"/>
</dbReference>
<accession>A0ABY4J8B8</accession>
<evidence type="ECO:0000313" key="2">
    <source>
        <dbReference type="EMBL" id="UPL48706.1"/>
    </source>
</evidence>
<name>A0ABY4J8B8_9BACT</name>